<feature type="compositionally biased region" description="Basic and acidic residues" evidence="1">
    <location>
        <begin position="426"/>
        <end position="435"/>
    </location>
</feature>
<dbReference type="InterPro" id="IPR002559">
    <property type="entry name" value="Transposase_11"/>
</dbReference>
<dbReference type="eggNOG" id="COG3385">
    <property type="taxonomic scope" value="Bacteria"/>
</dbReference>
<name>A3ZP35_9BACT</name>
<dbReference type="HOGENOM" id="CLU_042653_0_0_0"/>
<dbReference type="PANTHER" id="PTHR37529">
    <property type="entry name" value="TRANSPOSASE INSG FOR INSERTION SEQUENCE ELEMENT IS4-RELATED"/>
    <property type="match status" value="1"/>
</dbReference>
<dbReference type="Proteomes" id="UP000004358">
    <property type="component" value="Unassembled WGS sequence"/>
</dbReference>
<dbReference type="NCBIfam" id="NF033592">
    <property type="entry name" value="transpos_IS4_1"/>
    <property type="match status" value="1"/>
</dbReference>
<evidence type="ECO:0000313" key="3">
    <source>
        <dbReference type="EMBL" id="EAQ77921.1"/>
    </source>
</evidence>
<feature type="domain" description="Transposase IS4-like" evidence="2">
    <location>
        <begin position="130"/>
        <end position="366"/>
    </location>
</feature>
<dbReference type="PANTHER" id="PTHR37529:SF1">
    <property type="entry name" value="TRANSPOSASE INSG FOR INSERTION SEQUENCE ELEMENT IS4-RELATED"/>
    <property type="match status" value="1"/>
</dbReference>
<evidence type="ECO:0000256" key="1">
    <source>
        <dbReference type="SAM" id="MobiDB-lite"/>
    </source>
</evidence>
<dbReference type="OrthoDB" id="290144at2"/>
<dbReference type="EMBL" id="AANZ01000010">
    <property type="protein sequence ID" value="EAQ80298.1"/>
    <property type="molecule type" value="Genomic_DNA"/>
</dbReference>
<dbReference type="InterPro" id="IPR012337">
    <property type="entry name" value="RNaseH-like_sf"/>
</dbReference>
<evidence type="ECO:0000259" key="2">
    <source>
        <dbReference type="Pfam" id="PF01609"/>
    </source>
</evidence>
<dbReference type="GO" id="GO:0003677">
    <property type="term" value="F:DNA binding"/>
    <property type="evidence" value="ECO:0007669"/>
    <property type="project" value="InterPro"/>
</dbReference>
<dbReference type="SUPFAM" id="SSF53098">
    <property type="entry name" value="Ribonuclease H-like"/>
    <property type="match status" value="1"/>
</dbReference>
<dbReference type="EMBL" id="AANZ01000026">
    <property type="protein sequence ID" value="EAQ77921.1"/>
    <property type="molecule type" value="Genomic_DNA"/>
</dbReference>
<reference evidence="5 6" key="1">
    <citation type="submission" date="2006-02" db="EMBL/GenBank/DDBJ databases">
        <authorList>
            <person name="Amann R."/>
            <person name="Ferriera S."/>
            <person name="Johnson J."/>
            <person name="Kravitz S."/>
            <person name="Halpern A."/>
            <person name="Remington K."/>
            <person name="Beeson K."/>
            <person name="Tran B."/>
            <person name="Rogers Y.-H."/>
            <person name="Friedman R."/>
            <person name="Venter J.C."/>
        </authorList>
    </citation>
    <scope>NUCLEOTIDE SEQUENCE [LARGE SCALE GENOMIC DNA]</scope>
    <source>
        <strain evidence="5 6">DSM 3645</strain>
    </source>
</reference>
<protein>
    <recommendedName>
        <fullName evidence="2">Transposase IS4-like domain-containing protein</fullName>
    </recommendedName>
</protein>
<gene>
    <name evidence="4" type="ORF">DSM3645_19918</name>
    <name evidence="3" type="ORF">DSM3645_27121</name>
    <name evidence="5" type="ORF">DSM3645_28047</name>
</gene>
<dbReference type="EMBL" id="AANZ01000004">
    <property type="protein sequence ID" value="EAQ81509.1"/>
    <property type="molecule type" value="Genomic_DNA"/>
</dbReference>
<proteinExistence type="predicted"/>
<dbReference type="STRING" id="314230.DSM3645_19918"/>
<sequence length="457" mass="52588">MSDHFNASPQDVQSKFRDVSNLSSELLLPSGVVAAICHEIGFSFRERIYSPMIVVWMFVMQTLSADHSCQQVVTRLNAWRMAQGLSRCSGDTTSYCQARRRLPIALFQRLLAWTARKCDEAGLGDWRFQGREVIIVDGTTVTMADTRANQTAFPQIENQKPGCGFPLARIVQVFSLATGAATMFAMGRYAGKETGETSLLRTLLSQFHSGEIVLADRYYASFWLLALSDLRGIDIVARAHHRRKIDFRRGLRQGDCDQIVGYAKPQRPTWMTTDEYDQYPSSILVRHLRYEVTQRGFRTRRITLATTLLQGDVYPAEDLADLYRRRWQAELHIRSLKIQMQMDHLRCKSPAMVRKELHCHMIGYNLVRAAMLATALKFQLPPWRLSFNGALQAVEEFAAALRWNPKQRDPQWSNLLQTIRQLEVGNRPDRNEPRELKRRPKEYKLMQTPRNRYATAA</sequence>
<dbReference type="RefSeq" id="WP_002651881.1">
    <property type="nucleotide sequence ID" value="NZ_CH672376.1"/>
</dbReference>
<dbReference type="Pfam" id="PF01609">
    <property type="entry name" value="DDE_Tnp_1"/>
    <property type="match status" value="1"/>
</dbReference>
<evidence type="ECO:0000313" key="5">
    <source>
        <dbReference type="EMBL" id="EAQ81509.1"/>
    </source>
</evidence>
<dbReference type="GO" id="GO:0006313">
    <property type="term" value="P:DNA transposition"/>
    <property type="evidence" value="ECO:0007669"/>
    <property type="project" value="InterPro"/>
</dbReference>
<dbReference type="GO" id="GO:0004803">
    <property type="term" value="F:transposase activity"/>
    <property type="evidence" value="ECO:0007669"/>
    <property type="project" value="InterPro"/>
</dbReference>
<comment type="caution">
    <text evidence="5">The sequence shown here is derived from an EMBL/GenBank/DDBJ whole genome shotgun (WGS) entry which is preliminary data.</text>
</comment>
<organism evidence="5 6">
    <name type="scientific">Blastopirellula marina DSM 3645</name>
    <dbReference type="NCBI Taxonomy" id="314230"/>
    <lineage>
        <taxon>Bacteria</taxon>
        <taxon>Pseudomonadati</taxon>
        <taxon>Planctomycetota</taxon>
        <taxon>Planctomycetia</taxon>
        <taxon>Pirellulales</taxon>
        <taxon>Pirellulaceae</taxon>
        <taxon>Blastopirellula</taxon>
    </lineage>
</organism>
<evidence type="ECO:0000313" key="6">
    <source>
        <dbReference type="Proteomes" id="UP000004358"/>
    </source>
</evidence>
<feature type="region of interest" description="Disordered" evidence="1">
    <location>
        <begin position="426"/>
        <end position="457"/>
    </location>
</feature>
<accession>A3ZP35</accession>
<dbReference type="InterPro" id="IPR047952">
    <property type="entry name" value="Transpos_IS4"/>
</dbReference>
<dbReference type="AlphaFoldDB" id="A3ZP35"/>
<evidence type="ECO:0000313" key="4">
    <source>
        <dbReference type="EMBL" id="EAQ80298.1"/>
    </source>
</evidence>